<dbReference type="GO" id="GO:0090729">
    <property type="term" value="F:toxin activity"/>
    <property type="evidence" value="ECO:0007669"/>
    <property type="project" value="UniProtKB-KW"/>
</dbReference>
<dbReference type="Proteomes" id="UP000613266">
    <property type="component" value="Unassembled WGS sequence"/>
</dbReference>
<feature type="domain" description="Peptidase M10 serralysin C-terminal" evidence="9">
    <location>
        <begin position="630"/>
        <end position="763"/>
    </location>
</feature>
<dbReference type="GO" id="GO:0016020">
    <property type="term" value="C:membrane"/>
    <property type="evidence" value="ECO:0007669"/>
    <property type="project" value="UniProtKB-SubCell"/>
</dbReference>
<keyword evidence="5" id="KW-0800">Toxin</keyword>
<evidence type="ECO:0000256" key="6">
    <source>
        <dbReference type="ARBA" id="ARBA00022737"/>
    </source>
</evidence>
<evidence type="ECO:0000259" key="9">
    <source>
        <dbReference type="Pfam" id="PF08548"/>
    </source>
</evidence>
<dbReference type="PRINTS" id="PR01488">
    <property type="entry name" value="RTXTOXINA"/>
</dbReference>
<dbReference type="GO" id="GO:0005509">
    <property type="term" value="F:calcium ion binding"/>
    <property type="evidence" value="ECO:0007669"/>
    <property type="project" value="InterPro"/>
</dbReference>
<dbReference type="PANTHER" id="PTHR38340">
    <property type="entry name" value="S-LAYER PROTEIN"/>
    <property type="match status" value="1"/>
</dbReference>
<dbReference type="AlphaFoldDB" id="A0A931JAS1"/>
<evidence type="ECO:0000256" key="4">
    <source>
        <dbReference type="ARBA" id="ARBA00022525"/>
    </source>
</evidence>
<sequence>MASILIGEGGGDTNEPVTSVPFTINNNGAPATAMRQLPSTKLGQFDNVFIGSASAEAISAEAGNDTVYAGEGDDWVDGGIGNDTLYGQGGHDDLRGGAGNDKLYGGTGNDVLNGGADADQLYGGAGDDLYLVYGAMDSLTEVAGEGWDTLYTDVNHVTLPSHIERLVADVNKLIGNAYFTGNAASNELIGGNGNDVLDGGLSADRMMGGLGNDIYRVDHLGDEVIEGPNAGFDTVQTTLAEYYLDSSVENLSFMGQAPAGGFKGIGNPLDNQISGSSADDELYGAGGNDLLLGGAGADYLAGGTGNDVYDVDNLGDWTFEMPNEGTDTVRANISGVVLNSNVENLEFFVTLNANGQVLGDVRFKGTGNSAANVLTGWSLEDELRGADGNDTLRGLDGNDFLDGGSGEDLLDGGTGADTLYGGLHNDTYIVDNVGDVVLENFNGGTDTVQTTLTALSLNDNQGTVPFSFVENLTAIGGQDFTGTGNAQVNVLRGGSGADSLYGMGGNDHLYGGAGNDLLDGGSGADLMAGGPGNDRYVMDNPADLVAEADGEGSWDMAFTTLADATVPLNVEELVFTNEAAHTAHGTADGERITGNAGSDTFFGMEGNDTLLGQGGNDFLYGNMGNDSLWGGNGDDVLLAEHGSDWLRGEDGKDYLDGGMGHDSLWGGAGADTFAWTYIAAMKGDQDRVLDFQQGQDKLNFSAIDAKPAMAGDQALAFVVQGAFTGGGQGSVRYEWADNSTWVQVDADGDGSMDLNIELVGQTIFLGLADLGL</sequence>
<evidence type="ECO:0000256" key="5">
    <source>
        <dbReference type="ARBA" id="ARBA00022656"/>
    </source>
</evidence>
<evidence type="ECO:0000256" key="7">
    <source>
        <dbReference type="ARBA" id="ARBA00023026"/>
    </source>
</evidence>
<evidence type="ECO:0000256" key="2">
    <source>
        <dbReference type="ARBA" id="ARBA00004370"/>
    </source>
</evidence>
<dbReference type="InterPro" id="IPR011049">
    <property type="entry name" value="Serralysin-like_metalloprot_C"/>
</dbReference>
<dbReference type="InterPro" id="IPR003995">
    <property type="entry name" value="RTX_toxin_determinant-A"/>
</dbReference>
<dbReference type="GO" id="GO:0005615">
    <property type="term" value="C:extracellular space"/>
    <property type="evidence" value="ECO:0007669"/>
    <property type="project" value="InterPro"/>
</dbReference>
<dbReference type="InterPro" id="IPR001343">
    <property type="entry name" value="Hemolysn_Ca-bd"/>
</dbReference>
<dbReference type="SUPFAM" id="SSF51120">
    <property type="entry name" value="beta-Roll"/>
    <property type="match status" value="4"/>
</dbReference>
<evidence type="ECO:0000256" key="3">
    <source>
        <dbReference type="ARBA" id="ARBA00004613"/>
    </source>
</evidence>
<dbReference type="RefSeq" id="WP_198112948.1">
    <property type="nucleotide sequence ID" value="NZ_JAEDAK010000019.1"/>
</dbReference>
<organism evidence="10 11">
    <name type="scientific">Inhella proteolytica</name>
    <dbReference type="NCBI Taxonomy" id="2795029"/>
    <lineage>
        <taxon>Bacteria</taxon>
        <taxon>Pseudomonadati</taxon>
        <taxon>Pseudomonadota</taxon>
        <taxon>Betaproteobacteria</taxon>
        <taxon>Burkholderiales</taxon>
        <taxon>Sphaerotilaceae</taxon>
        <taxon>Inhella</taxon>
    </lineage>
</organism>
<keyword evidence="4" id="KW-0964">Secreted</keyword>
<gene>
    <name evidence="10" type="ORF">I7X39_19985</name>
</gene>
<name>A0A931JAS1_9BURK</name>
<dbReference type="Pfam" id="PF08548">
    <property type="entry name" value="Peptidase_M10_C"/>
    <property type="match status" value="1"/>
</dbReference>
<dbReference type="PANTHER" id="PTHR38340:SF1">
    <property type="entry name" value="S-LAYER PROTEIN"/>
    <property type="match status" value="1"/>
</dbReference>
<evidence type="ECO:0000313" key="11">
    <source>
        <dbReference type="Proteomes" id="UP000613266"/>
    </source>
</evidence>
<comment type="cofactor">
    <cofactor evidence="1">
        <name>Ca(2+)</name>
        <dbReference type="ChEBI" id="CHEBI:29108"/>
    </cofactor>
</comment>
<protein>
    <submittedName>
        <fullName evidence="10">M10 family metallopeptidase C-terminal domain-containing protein</fullName>
    </submittedName>
</protein>
<comment type="subcellular location">
    <subcellularLocation>
        <location evidence="2">Membrane</location>
    </subcellularLocation>
    <subcellularLocation>
        <location evidence="3">Secreted</location>
    </subcellularLocation>
</comment>
<dbReference type="EMBL" id="JAEDAK010000019">
    <property type="protein sequence ID" value="MBH9579180.1"/>
    <property type="molecule type" value="Genomic_DNA"/>
</dbReference>
<dbReference type="PRINTS" id="PR00313">
    <property type="entry name" value="CABNDNGRPT"/>
</dbReference>
<dbReference type="Gene3D" id="2.150.10.10">
    <property type="entry name" value="Serralysin-like metalloprotease, C-terminal"/>
    <property type="match status" value="7"/>
</dbReference>
<evidence type="ECO:0000256" key="1">
    <source>
        <dbReference type="ARBA" id="ARBA00001913"/>
    </source>
</evidence>
<accession>A0A931JAS1</accession>
<reference evidence="10" key="1">
    <citation type="submission" date="2020-12" db="EMBL/GenBank/DDBJ databases">
        <title>The genome sequence of Inhella sp. 1Y17.</title>
        <authorList>
            <person name="Liu Y."/>
        </authorList>
    </citation>
    <scope>NUCLEOTIDE SEQUENCE</scope>
    <source>
        <strain evidence="10">1Y17</strain>
    </source>
</reference>
<evidence type="ECO:0000313" key="10">
    <source>
        <dbReference type="EMBL" id="MBH9579180.1"/>
    </source>
</evidence>
<dbReference type="InterPro" id="IPR050557">
    <property type="entry name" value="RTX_toxin/Mannuronan_C5-epim"/>
</dbReference>
<evidence type="ECO:0000256" key="8">
    <source>
        <dbReference type="ARBA" id="ARBA00023136"/>
    </source>
</evidence>
<dbReference type="InterPro" id="IPR018511">
    <property type="entry name" value="Hemolysin-typ_Ca-bd_CS"/>
</dbReference>
<keyword evidence="6" id="KW-0677">Repeat</keyword>
<dbReference type="Pfam" id="PF00353">
    <property type="entry name" value="HemolysinCabind"/>
    <property type="match status" value="8"/>
</dbReference>
<proteinExistence type="predicted"/>
<keyword evidence="7" id="KW-0843">Virulence</keyword>
<keyword evidence="8" id="KW-0472">Membrane</keyword>
<keyword evidence="11" id="KW-1185">Reference proteome</keyword>
<dbReference type="PROSITE" id="PS00330">
    <property type="entry name" value="HEMOLYSIN_CALCIUM"/>
    <property type="match status" value="10"/>
</dbReference>
<dbReference type="InterPro" id="IPR013858">
    <property type="entry name" value="Peptidase_M10B_C"/>
</dbReference>
<comment type="caution">
    <text evidence="10">The sequence shown here is derived from an EMBL/GenBank/DDBJ whole genome shotgun (WGS) entry which is preliminary data.</text>
</comment>